<proteinExistence type="predicted"/>
<accession>A0A9P4N0L1</accession>
<sequence>MSKVFRRYKFPPDLQLQGIFKEIYEEISDESIRRKNLGNAKNSEKLDPITAGCSIFKMNKAEGKHIRNLLLSNFYLTRILGRMDPLIQRASIFIVNLKKYARIGEIFLSDEVAMNHMMDISEILTL</sequence>
<name>A0A9P4N0L1_9PLEO</name>
<organism evidence="1 2">
    <name type="scientific">Lojkania enalia</name>
    <dbReference type="NCBI Taxonomy" id="147567"/>
    <lineage>
        <taxon>Eukaryota</taxon>
        <taxon>Fungi</taxon>
        <taxon>Dikarya</taxon>
        <taxon>Ascomycota</taxon>
        <taxon>Pezizomycotina</taxon>
        <taxon>Dothideomycetes</taxon>
        <taxon>Pleosporomycetidae</taxon>
        <taxon>Pleosporales</taxon>
        <taxon>Pleosporales incertae sedis</taxon>
        <taxon>Lojkania</taxon>
    </lineage>
</organism>
<protein>
    <submittedName>
        <fullName evidence="1">Uncharacterized protein</fullName>
    </submittedName>
</protein>
<gene>
    <name evidence="1" type="ORF">CC78DRAFT_579716</name>
</gene>
<dbReference type="EMBL" id="ML986611">
    <property type="protein sequence ID" value="KAF2265035.1"/>
    <property type="molecule type" value="Genomic_DNA"/>
</dbReference>
<comment type="caution">
    <text evidence="1">The sequence shown here is derived from an EMBL/GenBank/DDBJ whole genome shotgun (WGS) entry which is preliminary data.</text>
</comment>
<dbReference type="AlphaFoldDB" id="A0A9P4N0L1"/>
<dbReference type="Proteomes" id="UP000800093">
    <property type="component" value="Unassembled WGS sequence"/>
</dbReference>
<keyword evidence="2" id="KW-1185">Reference proteome</keyword>
<reference evidence="2" key="1">
    <citation type="journal article" date="2020" name="Stud. Mycol.">
        <title>101 Dothideomycetes genomes: A test case for predicting lifestyles and emergence of pathogens.</title>
        <authorList>
            <person name="Haridas S."/>
            <person name="Albert R."/>
            <person name="Binder M."/>
            <person name="Bloem J."/>
            <person name="LaButti K."/>
            <person name="Salamov A."/>
            <person name="Andreopoulos B."/>
            <person name="Baker S."/>
            <person name="Barry K."/>
            <person name="Bills G."/>
            <person name="Bluhm B."/>
            <person name="Cannon C."/>
            <person name="Castanera R."/>
            <person name="Culley D."/>
            <person name="Daum C."/>
            <person name="Ezra D."/>
            <person name="Gonzalez J."/>
            <person name="Henrissat B."/>
            <person name="Kuo A."/>
            <person name="Liang C."/>
            <person name="Lipzen A."/>
            <person name="Lutzoni F."/>
            <person name="Magnuson J."/>
            <person name="Mondo S."/>
            <person name="Nolan M."/>
            <person name="Ohm R."/>
            <person name="Pangilinan J."/>
            <person name="Park H.-J."/>
            <person name="Ramirez L."/>
            <person name="Alfaro M."/>
            <person name="Sun H."/>
            <person name="Tritt A."/>
            <person name="Yoshinaga Y."/>
            <person name="Zwiers L.-H."/>
            <person name="Turgeon B."/>
            <person name="Goodwin S."/>
            <person name="Spatafora J."/>
            <person name="Crous P."/>
            <person name="Grigoriev I."/>
        </authorList>
    </citation>
    <scope>NUCLEOTIDE SEQUENCE [LARGE SCALE GENOMIC DNA]</scope>
    <source>
        <strain evidence="2">CBS 304.66</strain>
    </source>
</reference>
<evidence type="ECO:0000313" key="2">
    <source>
        <dbReference type="Proteomes" id="UP000800093"/>
    </source>
</evidence>
<evidence type="ECO:0000313" key="1">
    <source>
        <dbReference type="EMBL" id="KAF2265035.1"/>
    </source>
</evidence>